<dbReference type="AlphaFoldDB" id="A0A3B0P9F2"/>
<evidence type="ECO:0000313" key="2">
    <source>
        <dbReference type="Proteomes" id="UP000259328"/>
    </source>
</evidence>
<dbReference type="Proteomes" id="UP000259328">
    <property type="component" value="Chromosome"/>
</dbReference>
<accession>A0A3B0P9F2</accession>
<name>A0A3B0P9F2_MYCSY</name>
<dbReference type="EMBL" id="LS991953">
    <property type="protein sequence ID" value="SYV93582.1"/>
    <property type="molecule type" value="Genomic_DNA"/>
</dbReference>
<evidence type="ECO:0000313" key="1">
    <source>
        <dbReference type="EMBL" id="SYV93582.1"/>
    </source>
</evidence>
<protein>
    <submittedName>
        <fullName evidence="1">Uncharacterized protein</fullName>
    </submittedName>
</protein>
<sequence>MSNTGVRPSPLDQYENSAKSENFVFKYFLNFSGSVVSFTSNKTPVGW</sequence>
<proteinExistence type="predicted"/>
<reference evidence="2" key="1">
    <citation type="submission" date="2018-06" db="EMBL/GenBank/DDBJ databases">
        <authorList>
            <consortium name="Pathogen Informatics"/>
        </authorList>
    </citation>
    <scope>NUCLEOTIDE SEQUENCE [LARGE SCALE GENOMIC DNA]</scope>
    <source>
        <strain evidence="2">NCTC10124</strain>
    </source>
</reference>
<feature type="non-terminal residue" evidence="1">
    <location>
        <position position="47"/>
    </location>
</feature>
<organism evidence="1 2">
    <name type="scientific">Mycoplasmopsis synoviae</name>
    <name type="common">Mycoplasma synoviae</name>
    <dbReference type="NCBI Taxonomy" id="2109"/>
    <lineage>
        <taxon>Bacteria</taxon>
        <taxon>Bacillati</taxon>
        <taxon>Mycoplasmatota</taxon>
        <taxon>Mycoplasmoidales</taxon>
        <taxon>Metamycoplasmataceae</taxon>
        <taxon>Mycoplasmopsis</taxon>
    </lineage>
</organism>
<gene>
    <name evidence="1" type="ORF">NCTC10124_01336</name>
</gene>